<dbReference type="InterPro" id="IPR053918">
    <property type="entry name" value="DUF6980"/>
</dbReference>
<dbReference type="EMBL" id="VJZR01000017">
    <property type="protein sequence ID" value="TRX16204.1"/>
    <property type="molecule type" value="Genomic_DNA"/>
</dbReference>
<dbReference type="OrthoDB" id="4206464at2"/>
<proteinExistence type="predicted"/>
<dbReference type="AlphaFoldDB" id="A0A553C6P8"/>
<evidence type="ECO:0000313" key="2">
    <source>
        <dbReference type="EMBL" id="TRX16204.1"/>
    </source>
</evidence>
<sequence length="68" mass="8082">MKKEFCCESMKYHIEYKCDIHKDPFDCPDKIINYSKKQNNYGIIIHDGGSSFIEIEFCPWCGKKLENK</sequence>
<comment type="caution">
    <text evidence="2">The sequence shown here is derived from an EMBL/GenBank/DDBJ whole genome shotgun (WGS) entry which is preliminary data.</text>
</comment>
<dbReference type="Pfam" id="PF22400">
    <property type="entry name" value="DUF6980"/>
    <property type="match status" value="1"/>
</dbReference>
<evidence type="ECO:0000259" key="1">
    <source>
        <dbReference type="Pfam" id="PF22400"/>
    </source>
</evidence>
<feature type="domain" description="DUF6980" evidence="1">
    <location>
        <begin position="5"/>
        <end position="66"/>
    </location>
</feature>
<name>A0A553C6P8_9FLAO</name>
<keyword evidence="3" id="KW-1185">Reference proteome</keyword>
<accession>A0A553C6P8</accession>
<organism evidence="2 3">
    <name type="scientific">Flavobacterium franklandianum</name>
    <dbReference type="NCBI Taxonomy" id="2594430"/>
    <lineage>
        <taxon>Bacteria</taxon>
        <taxon>Pseudomonadati</taxon>
        <taxon>Bacteroidota</taxon>
        <taxon>Flavobacteriia</taxon>
        <taxon>Flavobacteriales</taxon>
        <taxon>Flavobacteriaceae</taxon>
        <taxon>Flavobacterium</taxon>
    </lineage>
</organism>
<gene>
    <name evidence="2" type="ORF">FNW17_14605</name>
</gene>
<reference evidence="2 3" key="1">
    <citation type="submission" date="2019-07" db="EMBL/GenBank/DDBJ databases">
        <title>Novel species of Flavobacterium.</title>
        <authorList>
            <person name="Liu Q."/>
            <person name="Xin Y.-H."/>
        </authorList>
    </citation>
    <scope>NUCLEOTIDE SEQUENCE [LARGE SCALE GENOMIC DNA]</scope>
    <source>
        <strain evidence="2 3">LB3P56</strain>
    </source>
</reference>
<protein>
    <recommendedName>
        <fullName evidence="1">DUF6980 domain-containing protein</fullName>
    </recommendedName>
</protein>
<evidence type="ECO:0000313" key="3">
    <source>
        <dbReference type="Proteomes" id="UP000318585"/>
    </source>
</evidence>
<dbReference type="Proteomes" id="UP000318585">
    <property type="component" value="Unassembled WGS sequence"/>
</dbReference>
<dbReference type="RefSeq" id="WP_143389450.1">
    <property type="nucleotide sequence ID" value="NZ_VJZQ01000002.1"/>
</dbReference>